<organism evidence="5 6">
    <name type="scientific">Nostoc linckia FACHB-391</name>
    <dbReference type="NCBI Taxonomy" id="2692906"/>
    <lineage>
        <taxon>Bacteria</taxon>
        <taxon>Bacillati</taxon>
        <taxon>Cyanobacteriota</taxon>
        <taxon>Cyanophyceae</taxon>
        <taxon>Nostocales</taxon>
        <taxon>Nostocaceae</taxon>
        <taxon>Nostoc</taxon>
    </lineage>
</organism>
<dbReference type="InterPro" id="IPR010819">
    <property type="entry name" value="AGE/CE"/>
</dbReference>
<dbReference type="RefSeq" id="WP_190971580.1">
    <property type="nucleotide sequence ID" value="NZ_JACJTE010000134.1"/>
</dbReference>
<comment type="caution">
    <text evidence="5">The sequence shown here is derived from an EMBL/GenBank/DDBJ whole genome shotgun (WGS) entry which is preliminary data.</text>
</comment>
<dbReference type="Gene3D" id="1.50.10.10">
    <property type="match status" value="1"/>
</dbReference>
<proteinExistence type="inferred from homology"/>
<comment type="similarity">
    <text evidence="1">Belongs to the peptidase C56 family.</text>
</comment>
<evidence type="ECO:0000313" key="6">
    <source>
        <dbReference type="Proteomes" id="UP000604661"/>
    </source>
</evidence>
<accession>A0ABR8F760</accession>
<comment type="similarity">
    <text evidence="2">Belongs to the N-acylglucosamine 2-epimerase family.</text>
</comment>
<sequence length="885" mass="100786">MKHFIQATTLMGVVLHKQSDNHCFTIRSRAGDEYSIRVKEETNFRCVTNLDGLNNDRFDKFVDQSDPPNKLKEKIETYIHENTLVAVQAIYQVQGDTSLFDATGVHLLTTQNSTFLFEQSHWWLNQISILADEWLDDLFGDRRSYSEADFSELYRTNLNIIGLPTDNNIQEMATLSRLIFGLSSAYLLRGNARYLSAASAGVRFQREAFRSFSHDGRHCFWAYGRRRQKYGTEWKLLSEDGTDKGSIPLYEQIYALAGLAQYHRITNDWEVLEDIRRTVRTFNDFYLDSKEKNPNFPGQGGYFSHLDYVTMRPDSPSLGINQSRKNWNSIGDHIPAYLINILLALDPLPVGRESDLAQFVKICREMLDSCTENIVTRFPDTNSNVPYVNERFDATWHPEHDWGWQQNRAIVGHNLKIAWNLTRVANYYLATGNSKDAEKALNLATTLADKMLEFGLDPVRGGCFDAVERDPKNGMAFEFTWSSTKDFWQQEQGILAYLILYGQTGKQEYLDAARETIAFWNIFFLDRDNRGIFFRVTDIGNPVIEGDYVNKATHAIAGYHSFELNYLAHIYTRSSIGIKPSGDEDFCLYFHLRSNNKQRSINVLPDYFPPGRLKITGITANGIPRAVENPQNFQISISESDLVSDSGCDLVVEFGASNDSNEENSSMSYKPLLGKKIAILMESEYIPHEIKCYQDRFTELGATVHFMSRLWGQQSSTFINDIDPLSTDRNIYEFIVDIDFDKVDVNDYAAVLMVANYCSVRLRYFQPPEGSPVKPEQVKTAPAVQFFARAMANKSIVKGALCHGLWILTPMPELLKGRKVICHEVVLADIVNAGGIYESSPTKVVVDEDLVTGYSAKEVELYVDAIAERISGGMPKKKDCYKPLF</sequence>
<dbReference type="InterPro" id="IPR008928">
    <property type="entry name" value="6-hairpin_glycosidase_sf"/>
</dbReference>
<evidence type="ECO:0000256" key="1">
    <source>
        <dbReference type="ARBA" id="ARBA00008542"/>
    </source>
</evidence>
<dbReference type="InterPro" id="IPR012341">
    <property type="entry name" value="6hp_glycosidase-like_sf"/>
</dbReference>
<protein>
    <submittedName>
        <fullName evidence="5">AGE family epimerase/isomerase</fullName>
    </submittedName>
</protein>
<dbReference type="InterPro" id="IPR002818">
    <property type="entry name" value="DJ-1/PfpI"/>
</dbReference>
<keyword evidence="3" id="KW-0413">Isomerase</keyword>
<dbReference type="EMBL" id="JACJTE010000134">
    <property type="protein sequence ID" value="MBD2566030.1"/>
    <property type="molecule type" value="Genomic_DNA"/>
</dbReference>
<dbReference type="Gene3D" id="3.40.50.880">
    <property type="match status" value="1"/>
</dbReference>
<name>A0ABR8F760_NOSLI</name>
<evidence type="ECO:0000313" key="5">
    <source>
        <dbReference type="EMBL" id="MBD2566030.1"/>
    </source>
</evidence>
<dbReference type="SUPFAM" id="SSF52317">
    <property type="entry name" value="Class I glutamine amidotransferase-like"/>
    <property type="match status" value="1"/>
</dbReference>
<reference evidence="5 6" key="1">
    <citation type="journal article" date="2020" name="ISME J.">
        <title>Comparative genomics reveals insights into cyanobacterial evolution and habitat adaptation.</title>
        <authorList>
            <person name="Chen M.Y."/>
            <person name="Teng W.K."/>
            <person name="Zhao L."/>
            <person name="Hu C.X."/>
            <person name="Zhou Y.K."/>
            <person name="Han B.P."/>
            <person name="Song L.R."/>
            <person name="Shu W.S."/>
        </authorList>
    </citation>
    <scope>NUCLEOTIDE SEQUENCE [LARGE SCALE GENOMIC DNA]</scope>
    <source>
        <strain evidence="5 6">FACHB-391</strain>
    </source>
</reference>
<dbReference type="InterPro" id="IPR029062">
    <property type="entry name" value="Class_I_gatase-like"/>
</dbReference>
<evidence type="ECO:0000259" key="4">
    <source>
        <dbReference type="Pfam" id="PF01965"/>
    </source>
</evidence>
<dbReference type="PANTHER" id="PTHR42733">
    <property type="entry name" value="DJ-1 PROTEIN"/>
    <property type="match status" value="1"/>
</dbReference>
<dbReference type="Pfam" id="PF07221">
    <property type="entry name" value="GlcNAc_2-epim"/>
    <property type="match status" value="1"/>
</dbReference>
<dbReference type="Proteomes" id="UP000604661">
    <property type="component" value="Unassembled WGS sequence"/>
</dbReference>
<feature type="domain" description="DJ-1/PfpI" evidence="4">
    <location>
        <begin position="774"/>
        <end position="867"/>
    </location>
</feature>
<evidence type="ECO:0000256" key="2">
    <source>
        <dbReference type="ARBA" id="ARBA00008558"/>
    </source>
</evidence>
<evidence type="ECO:0000256" key="3">
    <source>
        <dbReference type="ARBA" id="ARBA00023235"/>
    </source>
</evidence>
<dbReference type="SUPFAM" id="SSF48208">
    <property type="entry name" value="Six-hairpin glycosidases"/>
    <property type="match status" value="1"/>
</dbReference>
<dbReference type="InterPro" id="IPR006286">
    <property type="entry name" value="C56_PfpI-like"/>
</dbReference>
<dbReference type="Pfam" id="PF01965">
    <property type="entry name" value="DJ-1_PfpI"/>
    <property type="match status" value="1"/>
</dbReference>
<gene>
    <name evidence="5" type="ORF">H6G95_36910</name>
</gene>
<keyword evidence="6" id="KW-1185">Reference proteome</keyword>